<organism evidence="6 7">
    <name type="scientific">Nocardia huaxiensis</name>
    <dbReference type="NCBI Taxonomy" id="2755382"/>
    <lineage>
        <taxon>Bacteria</taxon>
        <taxon>Bacillati</taxon>
        <taxon>Actinomycetota</taxon>
        <taxon>Actinomycetes</taxon>
        <taxon>Mycobacteriales</taxon>
        <taxon>Nocardiaceae</taxon>
        <taxon>Nocardia</taxon>
    </lineage>
</organism>
<sequence>MAASQTWGGSSAQARRSARRARLIDAAIDVWSEAGWGAVSLRSVCARAGLNDRYFRESFTDRDALLAAAWDQVREETTTALAAILANLAAEPPLAVLQQAIEQMVVNVADDPRRAPVLFGDHAGCAILERRRHQLILGATEVLAAGMEPHLREDRNLEQFRGSVLMAVGGFVELTTAWRVGAVEIDAAGIIAQTTHFGSVLADYYLTPGR</sequence>
<proteinExistence type="predicted"/>
<dbReference type="EMBL" id="CP059399">
    <property type="protein sequence ID" value="QLY28130.1"/>
    <property type="molecule type" value="Genomic_DNA"/>
</dbReference>
<dbReference type="Gene3D" id="1.10.357.10">
    <property type="entry name" value="Tetracycline Repressor, domain 2"/>
    <property type="match status" value="1"/>
</dbReference>
<keyword evidence="2 4" id="KW-0238">DNA-binding</keyword>
<gene>
    <name evidence="6" type="ORF">H0264_22345</name>
</gene>
<dbReference type="RefSeq" id="WP_181579338.1">
    <property type="nucleotide sequence ID" value="NZ_CP059399.1"/>
</dbReference>
<keyword evidence="1" id="KW-0805">Transcription regulation</keyword>
<dbReference type="PROSITE" id="PS50977">
    <property type="entry name" value="HTH_TETR_2"/>
    <property type="match status" value="1"/>
</dbReference>
<evidence type="ECO:0000256" key="4">
    <source>
        <dbReference type="PROSITE-ProRule" id="PRU00335"/>
    </source>
</evidence>
<evidence type="ECO:0000313" key="7">
    <source>
        <dbReference type="Proteomes" id="UP000515512"/>
    </source>
</evidence>
<dbReference type="Pfam" id="PF00440">
    <property type="entry name" value="TetR_N"/>
    <property type="match status" value="1"/>
</dbReference>
<dbReference type="Proteomes" id="UP000515512">
    <property type="component" value="Chromosome"/>
</dbReference>
<evidence type="ECO:0000256" key="2">
    <source>
        <dbReference type="ARBA" id="ARBA00023125"/>
    </source>
</evidence>
<name>A0A7D6VF60_9NOCA</name>
<reference evidence="6 7" key="1">
    <citation type="submission" date="2020-07" db="EMBL/GenBank/DDBJ databases">
        <authorList>
            <person name="Zhuang K."/>
            <person name="Ran Y."/>
        </authorList>
    </citation>
    <scope>NUCLEOTIDE SEQUENCE [LARGE SCALE GENOMIC DNA]</scope>
    <source>
        <strain evidence="6 7">WCH-YHL-001</strain>
    </source>
</reference>
<feature type="DNA-binding region" description="H-T-H motif" evidence="4">
    <location>
        <begin position="40"/>
        <end position="59"/>
    </location>
</feature>
<dbReference type="PANTHER" id="PTHR30055:SF234">
    <property type="entry name" value="HTH-TYPE TRANSCRIPTIONAL REGULATOR BETI"/>
    <property type="match status" value="1"/>
</dbReference>
<dbReference type="KEGG" id="nhu:H0264_22345"/>
<dbReference type="InterPro" id="IPR001647">
    <property type="entry name" value="HTH_TetR"/>
</dbReference>
<feature type="domain" description="HTH tetR-type" evidence="5">
    <location>
        <begin position="17"/>
        <end position="77"/>
    </location>
</feature>
<dbReference type="PANTHER" id="PTHR30055">
    <property type="entry name" value="HTH-TYPE TRANSCRIPTIONAL REGULATOR RUTR"/>
    <property type="match status" value="1"/>
</dbReference>
<dbReference type="AlphaFoldDB" id="A0A7D6VF60"/>
<dbReference type="GO" id="GO:0003700">
    <property type="term" value="F:DNA-binding transcription factor activity"/>
    <property type="evidence" value="ECO:0007669"/>
    <property type="project" value="TreeGrafter"/>
</dbReference>
<evidence type="ECO:0000313" key="6">
    <source>
        <dbReference type="EMBL" id="QLY28130.1"/>
    </source>
</evidence>
<keyword evidence="7" id="KW-1185">Reference proteome</keyword>
<dbReference type="InterPro" id="IPR009057">
    <property type="entry name" value="Homeodomain-like_sf"/>
</dbReference>
<accession>A0A7D6VF60</accession>
<evidence type="ECO:0000256" key="3">
    <source>
        <dbReference type="ARBA" id="ARBA00023163"/>
    </source>
</evidence>
<keyword evidence="3" id="KW-0804">Transcription</keyword>
<dbReference type="SUPFAM" id="SSF46689">
    <property type="entry name" value="Homeodomain-like"/>
    <property type="match status" value="1"/>
</dbReference>
<dbReference type="InterPro" id="IPR050109">
    <property type="entry name" value="HTH-type_TetR-like_transc_reg"/>
</dbReference>
<evidence type="ECO:0000256" key="1">
    <source>
        <dbReference type="ARBA" id="ARBA00023015"/>
    </source>
</evidence>
<evidence type="ECO:0000259" key="5">
    <source>
        <dbReference type="PROSITE" id="PS50977"/>
    </source>
</evidence>
<protein>
    <submittedName>
        <fullName evidence="6">TetR/AcrR family transcriptional regulator</fullName>
    </submittedName>
</protein>
<dbReference type="GO" id="GO:0000976">
    <property type="term" value="F:transcription cis-regulatory region binding"/>
    <property type="evidence" value="ECO:0007669"/>
    <property type="project" value="TreeGrafter"/>
</dbReference>